<keyword evidence="2" id="KW-0813">Transport</keyword>
<feature type="binding site" description="covalent" evidence="8">
    <location>
        <position position="132"/>
    </location>
    <ligand>
        <name>heme c</name>
        <dbReference type="ChEBI" id="CHEBI:61717"/>
        <label>2</label>
    </ligand>
</feature>
<name>A0A7W4W777_9GAMM</name>
<evidence type="ECO:0000256" key="9">
    <source>
        <dbReference type="PIRSR" id="PIRSR000005-2"/>
    </source>
</evidence>
<evidence type="ECO:0000313" key="13">
    <source>
        <dbReference type="Proteomes" id="UP000537130"/>
    </source>
</evidence>
<dbReference type="AlphaFoldDB" id="A0A7W4W777"/>
<keyword evidence="3 8" id="KW-0349">Heme</keyword>
<dbReference type="InterPro" id="IPR050597">
    <property type="entry name" value="Cytochrome_c_Oxidase_Subunit"/>
</dbReference>
<dbReference type="Proteomes" id="UP000537130">
    <property type="component" value="Unassembled WGS sequence"/>
</dbReference>
<keyword evidence="6" id="KW-0249">Electron transport</keyword>
<feature type="binding site" description="axial binding residue" evidence="9">
    <location>
        <position position="76"/>
    </location>
    <ligand>
        <name>heme c</name>
        <dbReference type="ChEBI" id="CHEBI:61717"/>
        <label>1</label>
    </ligand>
    <ligandPart>
        <name>Fe</name>
        <dbReference type="ChEBI" id="CHEBI:18248"/>
    </ligandPart>
</feature>
<evidence type="ECO:0000256" key="10">
    <source>
        <dbReference type="SAM" id="SignalP"/>
    </source>
</evidence>
<dbReference type="GO" id="GO:0005506">
    <property type="term" value="F:iron ion binding"/>
    <property type="evidence" value="ECO:0007669"/>
    <property type="project" value="InterPro"/>
</dbReference>
<dbReference type="GO" id="GO:0009055">
    <property type="term" value="F:electron transfer activity"/>
    <property type="evidence" value="ECO:0007669"/>
    <property type="project" value="InterPro"/>
</dbReference>
<keyword evidence="7 9" id="KW-0408">Iron</keyword>
<sequence length="207" mass="21443">MKKSLLVMLSTLLLAAPSFAGDASKGKAKSQSCAACHGADGNSAAPTFPKLAGQNEKYLLKQLKDIKSGARSVPTMAGQLDNMSEADMADIAAYYAKQQGSVGQASAELAAKGEAIYRGGIIERGIPACSGCHSPSGKGNASAGFPALSGQHAAYTEAQLKAFRAAADGDETGRMNDGEETKTMRTVAFQLSDNEIKALANYIQGLY</sequence>
<evidence type="ECO:0000256" key="3">
    <source>
        <dbReference type="ARBA" id="ARBA00022617"/>
    </source>
</evidence>
<comment type="PTM">
    <text evidence="8">Binds 2 heme c groups covalently per subunit.</text>
</comment>
<keyword evidence="10" id="KW-0732">Signal</keyword>
<keyword evidence="13" id="KW-1185">Reference proteome</keyword>
<evidence type="ECO:0000313" key="12">
    <source>
        <dbReference type="EMBL" id="MBB3048585.1"/>
    </source>
</evidence>
<feature type="binding site" description="covalent" evidence="8">
    <location>
        <position position="129"/>
    </location>
    <ligand>
        <name>heme c</name>
        <dbReference type="ChEBI" id="CHEBI:61717"/>
        <label>2</label>
    </ligand>
</feature>
<dbReference type="PIRSF" id="PIRSF000005">
    <property type="entry name" value="Cytochrome_c4"/>
    <property type="match status" value="1"/>
</dbReference>
<dbReference type="InterPro" id="IPR024167">
    <property type="entry name" value="Cytochrome_c4-like"/>
</dbReference>
<dbReference type="PROSITE" id="PS51007">
    <property type="entry name" value="CYTC"/>
    <property type="match status" value="2"/>
</dbReference>
<dbReference type="GO" id="GO:0020037">
    <property type="term" value="F:heme binding"/>
    <property type="evidence" value="ECO:0007669"/>
    <property type="project" value="InterPro"/>
</dbReference>
<evidence type="ECO:0000256" key="2">
    <source>
        <dbReference type="ARBA" id="ARBA00022448"/>
    </source>
</evidence>
<feature type="binding site" description="axial binding residue" evidence="9">
    <location>
        <position position="184"/>
    </location>
    <ligand>
        <name>heme c</name>
        <dbReference type="ChEBI" id="CHEBI:61717"/>
        <label>2</label>
    </ligand>
    <ligandPart>
        <name>Fe</name>
        <dbReference type="ChEBI" id="CHEBI:18248"/>
    </ligandPart>
</feature>
<dbReference type="Pfam" id="PF00034">
    <property type="entry name" value="Cytochrom_C"/>
    <property type="match status" value="2"/>
</dbReference>
<gene>
    <name evidence="12" type="ORF">FHR99_002859</name>
</gene>
<protein>
    <submittedName>
        <fullName evidence="12">Cytochrome c553</fullName>
    </submittedName>
</protein>
<keyword evidence="5" id="KW-0574">Periplasm</keyword>
<proteinExistence type="predicted"/>
<evidence type="ECO:0000256" key="4">
    <source>
        <dbReference type="ARBA" id="ARBA00022723"/>
    </source>
</evidence>
<evidence type="ECO:0000256" key="1">
    <source>
        <dbReference type="ARBA" id="ARBA00004418"/>
    </source>
</evidence>
<accession>A0A7W4W777</accession>
<dbReference type="InterPro" id="IPR009056">
    <property type="entry name" value="Cyt_c-like_dom"/>
</dbReference>
<evidence type="ECO:0000256" key="8">
    <source>
        <dbReference type="PIRSR" id="PIRSR000005-1"/>
    </source>
</evidence>
<dbReference type="GO" id="GO:0042597">
    <property type="term" value="C:periplasmic space"/>
    <property type="evidence" value="ECO:0007669"/>
    <property type="project" value="UniProtKB-SubCell"/>
</dbReference>
<comment type="subcellular location">
    <subcellularLocation>
        <location evidence="1">Periplasm</location>
    </subcellularLocation>
</comment>
<evidence type="ECO:0000256" key="6">
    <source>
        <dbReference type="ARBA" id="ARBA00022982"/>
    </source>
</evidence>
<evidence type="ECO:0000259" key="11">
    <source>
        <dbReference type="PROSITE" id="PS51007"/>
    </source>
</evidence>
<keyword evidence="4 9" id="KW-0479">Metal-binding</keyword>
<feature type="signal peptide" evidence="10">
    <location>
        <begin position="1"/>
        <end position="20"/>
    </location>
</feature>
<organism evidence="12 13">
    <name type="scientific">Litorivivens lipolytica</name>
    <dbReference type="NCBI Taxonomy" id="1524264"/>
    <lineage>
        <taxon>Bacteria</taxon>
        <taxon>Pseudomonadati</taxon>
        <taxon>Pseudomonadota</taxon>
        <taxon>Gammaproteobacteria</taxon>
        <taxon>Litorivivens</taxon>
    </lineage>
</organism>
<dbReference type="PANTHER" id="PTHR33751:SF9">
    <property type="entry name" value="CYTOCHROME C4"/>
    <property type="match status" value="1"/>
</dbReference>
<dbReference type="RefSeq" id="WP_183411366.1">
    <property type="nucleotide sequence ID" value="NZ_JACHWY010000003.1"/>
</dbReference>
<feature type="chain" id="PRO_5031480284" evidence="10">
    <location>
        <begin position="21"/>
        <end position="207"/>
    </location>
</feature>
<feature type="binding site" description="axial binding residue" evidence="9">
    <location>
        <position position="37"/>
    </location>
    <ligand>
        <name>heme c</name>
        <dbReference type="ChEBI" id="CHEBI:61717"/>
        <label>1</label>
    </ligand>
    <ligandPart>
        <name>Fe</name>
        <dbReference type="ChEBI" id="CHEBI:18248"/>
    </ligandPart>
</feature>
<dbReference type="PANTHER" id="PTHR33751">
    <property type="entry name" value="CBB3-TYPE CYTOCHROME C OXIDASE SUBUNIT FIXP"/>
    <property type="match status" value="1"/>
</dbReference>
<reference evidence="12 13" key="1">
    <citation type="submission" date="2020-08" db="EMBL/GenBank/DDBJ databases">
        <title>Genomic Encyclopedia of Type Strains, Phase III (KMG-III): the genomes of soil and plant-associated and newly described type strains.</title>
        <authorList>
            <person name="Whitman W."/>
        </authorList>
    </citation>
    <scope>NUCLEOTIDE SEQUENCE [LARGE SCALE GENOMIC DNA]</scope>
    <source>
        <strain evidence="12 13">CECT 8654</strain>
    </source>
</reference>
<evidence type="ECO:0000256" key="7">
    <source>
        <dbReference type="ARBA" id="ARBA00023004"/>
    </source>
</evidence>
<comment type="caution">
    <text evidence="12">The sequence shown here is derived from an EMBL/GenBank/DDBJ whole genome shotgun (WGS) entry which is preliminary data.</text>
</comment>
<feature type="binding site" description="axial binding residue" evidence="9">
    <location>
        <position position="133"/>
    </location>
    <ligand>
        <name>heme c</name>
        <dbReference type="ChEBI" id="CHEBI:61717"/>
        <label>2</label>
    </ligand>
    <ligandPart>
        <name>Fe</name>
        <dbReference type="ChEBI" id="CHEBI:18248"/>
    </ligandPart>
</feature>
<dbReference type="Gene3D" id="1.10.760.10">
    <property type="entry name" value="Cytochrome c-like domain"/>
    <property type="match status" value="2"/>
</dbReference>
<evidence type="ECO:0000256" key="5">
    <source>
        <dbReference type="ARBA" id="ARBA00022764"/>
    </source>
</evidence>
<dbReference type="SUPFAM" id="SSF46626">
    <property type="entry name" value="Cytochrome c"/>
    <property type="match status" value="2"/>
</dbReference>
<feature type="domain" description="Cytochrome c" evidence="11">
    <location>
        <begin position="21"/>
        <end position="99"/>
    </location>
</feature>
<dbReference type="InterPro" id="IPR036909">
    <property type="entry name" value="Cyt_c-like_dom_sf"/>
</dbReference>
<feature type="binding site" description="covalent" evidence="8">
    <location>
        <position position="33"/>
    </location>
    <ligand>
        <name>heme c</name>
        <dbReference type="ChEBI" id="CHEBI:61717"/>
        <label>1</label>
    </ligand>
</feature>
<feature type="binding site" description="covalent" evidence="8">
    <location>
        <position position="36"/>
    </location>
    <ligand>
        <name>heme c</name>
        <dbReference type="ChEBI" id="CHEBI:61717"/>
        <label>1</label>
    </ligand>
</feature>
<feature type="domain" description="Cytochrome c" evidence="11">
    <location>
        <begin position="108"/>
        <end position="207"/>
    </location>
</feature>
<dbReference type="EMBL" id="JACHWY010000003">
    <property type="protein sequence ID" value="MBB3048585.1"/>
    <property type="molecule type" value="Genomic_DNA"/>
</dbReference>